<feature type="transmembrane region" description="Helical" evidence="8">
    <location>
        <begin position="20"/>
        <end position="38"/>
    </location>
</feature>
<evidence type="ECO:0000256" key="3">
    <source>
        <dbReference type="ARBA" id="ARBA00022475"/>
    </source>
</evidence>
<dbReference type="PANTHER" id="PTHR32196">
    <property type="entry name" value="ABC TRANSPORTER PERMEASE PROTEIN YPHD-RELATED-RELATED"/>
    <property type="match status" value="1"/>
</dbReference>
<evidence type="ECO:0000256" key="1">
    <source>
        <dbReference type="ARBA" id="ARBA00004651"/>
    </source>
</evidence>
<name>A0A6J4PT62_9ACTN</name>
<keyword evidence="3" id="KW-1003">Cell membrane</keyword>
<feature type="transmembrane region" description="Helical" evidence="8">
    <location>
        <begin position="252"/>
        <end position="268"/>
    </location>
</feature>
<accession>A0A6J4PT62</accession>
<reference evidence="9" key="1">
    <citation type="submission" date="2020-02" db="EMBL/GenBank/DDBJ databases">
        <authorList>
            <person name="Meier V. D."/>
        </authorList>
    </citation>
    <scope>NUCLEOTIDE SEQUENCE</scope>
    <source>
        <strain evidence="9">AVDCRST_MAG35</strain>
    </source>
</reference>
<proteinExistence type="predicted"/>
<feature type="transmembrane region" description="Helical" evidence="8">
    <location>
        <begin position="172"/>
        <end position="193"/>
    </location>
</feature>
<sequence length="343" mass="34286">MSGAPSARSLLAVMGSRASFLRLLTITAAIVVVFGVLRPTVFLSTSNLQFLGLASPELALLSLAIAVTMLTGGIDLSVVAIANLSGIVAGTVMIASGGSAGGVVAGSLAGLGAAMLAGAVNGAIVAGLRVTPILATLGTAQLLGGIGLVLTGGTAVKGLPPLFTDVARSTVAGVPVVFLLLLAVALVLTLLVSRTTLGFRMRMLGANPVAARYSGVRSGRVLVSTYVTSGLLAGVAGLVISSRASGADADYGTSYILLGIVVAVLAGVDPEGGYMTVAGVVIATLALLFLSTGLLALDVSSHVVNIAQGALLITMMVVNRYSGAWSRAVRERALVRIARPRRA</sequence>
<keyword evidence="6 8" id="KW-1133">Transmembrane helix</keyword>
<feature type="transmembrane region" description="Helical" evidence="8">
    <location>
        <begin position="303"/>
        <end position="322"/>
    </location>
</feature>
<keyword evidence="2" id="KW-0813">Transport</keyword>
<feature type="transmembrane region" description="Helical" evidence="8">
    <location>
        <begin position="221"/>
        <end position="240"/>
    </location>
</feature>
<feature type="transmembrane region" description="Helical" evidence="8">
    <location>
        <begin position="103"/>
        <end position="126"/>
    </location>
</feature>
<dbReference type="InterPro" id="IPR001851">
    <property type="entry name" value="ABC_transp_permease"/>
</dbReference>
<gene>
    <name evidence="9" type="ORF">AVDCRST_MAG35-2114</name>
</gene>
<comment type="subcellular location">
    <subcellularLocation>
        <location evidence="1">Cell membrane</location>
        <topology evidence="1">Multi-pass membrane protein</topology>
    </subcellularLocation>
</comment>
<dbReference type="EMBL" id="CADCUY010000448">
    <property type="protein sequence ID" value="CAA9422828.1"/>
    <property type="molecule type" value="Genomic_DNA"/>
</dbReference>
<dbReference type="GO" id="GO:0022857">
    <property type="term" value="F:transmembrane transporter activity"/>
    <property type="evidence" value="ECO:0007669"/>
    <property type="project" value="InterPro"/>
</dbReference>
<feature type="transmembrane region" description="Helical" evidence="8">
    <location>
        <begin position="133"/>
        <end position="152"/>
    </location>
</feature>
<feature type="transmembrane region" description="Helical" evidence="8">
    <location>
        <begin position="50"/>
        <end position="71"/>
    </location>
</feature>
<evidence type="ECO:0000256" key="6">
    <source>
        <dbReference type="ARBA" id="ARBA00022989"/>
    </source>
</evidence>
<evidence type="ECO:0000256" key="7">
    <source>
        <dbReference type="ARBA" id="ARBA00023136"/>
    </source>
</evidence>
<feature type="transmembrane region" description="Helical" evidence="8">
    <location>
        <begin position="78"/>
        <end position="97"/>
    </location>
</feature>
<keyword evidence="4" id="KW-0997">Cell inner membrane</keyword>
<evidence type="ECO:0000256" key="8">
    <source>
        <dbReference type="SAM" id="Phobius"/>
    </source>
</evidence>
<protein>
    <submittedName>
        <fullName evidence="9">ABC transporter, permease protein (Cluster 2, ribose/xylose/arabinose/galactose)</fullName>
    </submittedName>
</protein>
<keyword evidence="5 8" id="KW-0812">Transmembrane</keyword>
<feature type="transmembrane region" description="Helical" evidence="8">
    <location>
        <begin position="275"/>
        <end position="297"/>
    </location>
</feature>
<dbReference type="Pfam" id="PF02653">
    <property type="entry name" value="BPD_transp_2"/>
    <property type="match status" value="1"/>
</dbReference>
<dbReference type="CDD" id="cd06579">
    <property type="entry name" value="TM_PBP1_transp_AraH_like"/>
    <property type="match status" value="1"/>
</dbReference>
<keyword evidence="7 8" id="KW-0472">Membrane</keyword>
<evidence type="ECO:0000256" key="2">
    <source>
        <dbReference type="ARBA" id="ARBA00022448"/>
    </source>
</evidence>
<evidence type="ECO:0000313" key="9">
    <source>
        <dbReference type="EMBL" id="CAA9422828.1"/>
    </source>
</evidence>
<dbReference type="GO" id="GO:0005886">
    <property type="term" value="C:plasma membrane"/>
    <property type="evidence" value="ECO:0007669"/>
    <property type="project" value="UniProtKB-SubCell"/>
</dbReference>
<evidence type="ECO:0000256" key="5">
    <source>
        <dbReference type="ARBA" id="ARBA00022692"/>
    </source>
</evidence>
<organism evidence="9">
    <name type="scientific">uncultured Quadrisphaera sp</name>
    <dbReference type="NCBI Taxonomy" id="904978"/>
    <lineage>
        <taxon>Bacteria</taxon>
        <taxon>Bacillati</taxon>
        <taxon>Actinomycetota</taxon>
        <taxon>Actinomycetes</taxon>
        <taxon>Kineosporiales</taxon>
        <taxon>Kineosporiaceae</taxon>
        <taxon>Quadrisphaera</taxon>
        <taxon>environmental samples</taxon>
    </lineage>
</organism>
<dbReference type="AlphaFoldDB" id="A0A6J4PT62"/>
<evidence type="ECO:0000256" key="4">
    <source>
        <dbReference type="ARBA" id="ARBA00022519"/>
    </source>
</evidence>
<dbReference type="PANTHER" id="PTHR32196:SF21">
    <property type="entry name" value="ABC TRANSPORTER PERMEASE PROTEIN YPHD-RELATED"/>
    <property type="match status" value="1"/>
</dbReference>